<dbReference type="WBParaSite" id="PgB01_g246_t02">
    <property type="protein sequence ID" value="PgB01_g246_t02"/>
    <property type="gene ID" value="PgB01_g246"/>
</dbReference>
<name>A0A914ZEC9_PARUN</name>
<proteinExistence type="predicted"/>
<evidence type="ECO:0000313" key="1">
    <source>
        <dbReference type="Proteomes" id="UP000887569"/>
    </source>
</evidence>
<sequence length="73" mass="8196">VLLPVVYIAEYVLFYLRTFDLLSVTLQGTVNRNISSPIHDNVSGCFIHLTSITLTMLVYFISNGGNHLLPKEL</sequence>
<protein>
    <submittedName>
        <fullName evidence="2">Hexosyltransferase</fullName>
    </submittedName>
</protein>
<reference evidence="2" key="1">
    <citation type="submission" date="2022-11" db="UniProtKB">
        <authorList>
            <consortium name="WormBaseParasite"/>
        </authorList>
    </citation>
    <scope>IDENTIFICATION</scope>
</reference>
<evidence type="ECO:0000313" key="2">
    <source>
        <dbReference type="WBParaSite" id="PgB01_g246_t02"/>
    </source>
</evidence>
<keyword evidence="1" id="KW-1185">Reference proteome</keyword>
<organism evidence="1 2">
    <name type="scientific">Parascaris univalens</name>
    <name type="common">Nematode worm</name>
    <dbReference type="NCBI Taxonomy" id="6257"/>
    <lineage>
        <taxon>Eukaryota</taxon>
        <taxon>Metazoa</taxon>
        <taxon>Ecdysozoa</taxon>
        <taxon>Nematoda</taxon>
        <taxon>Chromadorea</taxon>
        <taxon>Rhabditida</taxon>
        <taxon>Spirurina</taxon>
        <taxon>Ascaridomorpha</taxon>
        <taxon>Ascaridoidea</taxon>
        <taxon>Ascarididae</taxon>
        <taxon>Parascaris</taxon>
    </lineage>
</organism>
<dbReference type="Proteomes" id="UP000887569">
    <property type="component" value="Unplaced"/>
</dbReference>
<dbReference type="AlphaFoldDB" id="A0A914ZEC9"/>
<accession>A0A914ZEC9</accession>